<keyword evidence="3" id="KW-1185">Reference proteome</keyword>
<dbReference type="Proteomes" id="UP000320516">
    <property type="component" value="Unassembled WGS sequence"/>
</dbReference>
<dbReference type="EMBL" id="VITV01000002">
    <property type="protein sequence ID" value="TWB80190.1"/>
    <property type="molecule type" value="Genomic_DNA"/>
</dbReference>
<evidence type="ECO:0000313" key="2">
    <source>
        <dbReference type="EMBL" id="TWB80190.1"/>
    </source>
</evidence>
<dbReference type="AlphaFoldDB" id="A0A560G9X3"/>
<evidence type="ECO:0000313" key="1">
    <source>
        <dbReference type="EMBL" id="TWB30708.1"/>
    </source>
</evidence>
<reference evidence="3 4" key="1">
    <citation type="submission" date="2019-06" db="EMBL/GenBank/DDBJ databases">
        <title>Genomic Encyclopedia of Type Strains, Phase IV (KMG-V): Genome sequencing to study the core and pangenomes of soil and plant-associated prokaryotes.</title>
        <authorList>
            <person name="Whitman W."/>
        </authorList>
    </citation>
    <scope>NUCLEOTIDE SEQUENCE [LARGE SCALE GENOMIC DNA]</scope>
    <source>
        <strain evidence="1 3">BR 11865</strain>
        <strain evidence="2 4">BR 12005</strain>
    </source>
</reference>
<sequence>MNFEIDPAKDAANQLKHRVPLAFGALVVLDERRLDVVDTRALYGEVRVQCHGQVAGRVWVAVFTERDGVYRFISVRKANDRETRRYHAHLL</sequence>
<dbReference type="InterPro" id="IPR007460">
    <property type="entry name" value="BrnT_toxin"/>
</dbReference>
<accession>A0A560G9X3</accession>
<dbReference type="Proteomes" id="UP000316545">
    <property type="component" value="Unassembled WGS sequence"/>
</dbReference>
<proteinExistence type="predicted"/>
<dbReference type="RefSeq" id="WP_145609600.1">
    <property type="nucleotide sequence ID" value="NZ_JARPAF010000002.1"/>
</dbReference>
<evidence type="ECO:0000313" key="3">
    <source>
        <dbReference type="Proteomes" id="UP000316545"/>
    </source>
</evidence>
<comment type="caution">
    <text evidence="1">The sequence shown here is derived from an EMBL/GenBank/DDBJ whole genome shotgun (WGS) entry which is preliminary data.</text>
</comment>
<protein>
    <submittedName>
        <fullName evidence="1">Uncharacterized protein</fullName>
    </submittedName>
</protein>
<dbReference type="Pfam" id="PF04365">
    <property type="entry name" value="BrnT_toxin"/>
    <property type="match status" value="1"/>
</dbReference>
<dbReference type="Gene3D" id="3.10.450.530">
    <property type="entry name" value="Ribonuclease toxin, BrnT, of type II toxin-antitoxin system"/>
    <property type="match status" value="1"/>
</dbReference>
<gene>
    <name evidence="2" type="ORF">FBZ87_102614</name>
    <name evidence="1" type="ORF">FBZ88_102273</name>
</gene>
<name>A0A560G9X3_9PROT</name>
<dbReference type="InterPro" id="IPR038573">
    <property type="entry name" value="BrnT_sf"/>
</dbReference>
<evidence type="ECO:0000313" key="4">
    <source>
        <dbReference type="Proteomes" id="UP000320516"/>
    </source>
</evidence>
<organism evidence="1 3">
    <name type="scientific">Nitrospirillum amazonense</name>
    <dbReference type="NCBI Taxonomy" id="28077"/>
    <lineage>
        <taxon>Bacteria</taxon>
        <taxon>Pseudomonadati</taxon>
        <taxon>Pseudomonadota</taxon>
        <taxon>Alphaproteobacteria</taxon>
        <taxon>Rhodospirillales</taxon>
        <taxon>Azospirillaceae</taxon>
        <taxon>Nitrospirillum</taxon>
    </lineage>
</organism>
<dbReference type="EMBL" id="VITO01000002">
    <property type="protein sequence ID" value="TWB30708.1"/>
    <property type="molecule type" value="Genomic_DNA"/>
</dbReference>